<name>G9NUP9_HYPAI</name>
<accession>G9NUP9</accession>
<dbReference type="AlphaFoldDB" id="G9NUP9"/>
<feature type="non-terminal residue" evidence="1">
    <location>
        <position position="66"/>
    </location>
</feature>
<dbReference type="EMBL" id="ABDG02000023">
    <property type="protein sequence ID" value="EHK45774.1"/>
    <property type="molecule type" value="Genomic_DNA"/>
</dbReference>
<sequence length="66" mass="7501">MSLLAWQGCIISRGGLLRGREYRTTPWRPGFLLHQCCKLLDGHSTCTCSFVCWLCIPTLHVHARTV</sequence>
<evidence type="ECO:0000313" key="1">
    <source>
        <dbReference type="EMBL" id="EHK45774.1"/>
    </source>
</evidence>
<gene>
    <name evidence="1" type="ORF">TRIATDRAFT_299387</name>
</gene>
<evidence type="ECO:0000313" key="2">
    <source>
        <dbReference type="Proteomes" id="UP000005426"/>
    </source>
</evidence>
<protein>
    <submittedName>
        <fullName evidence="1">Uncharacterized protein</fullName>
    </submittedName>
</protein>
<reference evidence="1 2" key="1">
    <citation type="journal article" date="2011" name="Genome Biol.">
        <title>Comparative genome sequence analysis underscores mycoparasitism as the ancestral life style of Trichoderma.</title>
        <authorList>
            <person name="Kubicek C.P."/>
            <person name="Herrera-Estrella A."/>
            <person name="Seidl-Seiboth V."/>
            <person name="Martinez D.A."/>
            <person name="Druzhinina I.S."/>
            <person name="Thon M."/>
            <person name="Zeilinger S."/>
            <person name="Casas-Flores S."/>
            <person name="Horwitz B.A."/>
            <person name="Mukherjee P.K."/>
            <person name="Mukherjee M."/>
            <person name="Kredics L."/>
            <person name="Alcaraz L.D."/>
            <person name="Aerts A."/>
            <person name="Antal Z."/>
            <person name="Atanasova L."/>
            <person name="Cervantes-Badillo M.G."/>
            <person name="Challacombe J."/>
            <person name="Chertkov O."/>
            <person name="McCluskey K."/>
            <person name="Coulpier F."/>
            <person name="Deshpande N."/>
            <person name="von Doehren H."/>
            <person name="Ebbole D.J."/>
            <person name="Esquivel-Naranjo E.U."/>
            <person name="Fekete E."/>
            <person name="Flipphi M."/>
            <person name="Glaser F."/>
            <person name="Gomez-Rodriguez E.Y."/>
            <person name="Gruber S."/>
            <person name="Han C."/>
            <person name="Henrissat B."/>
            <person name="Hermosa R."/>
            <person name="Hernandez-Onate M."/>
            <person name="Karaffa L."/>
            <person name="Kosti I."/>
            <person name="Le Crom S."/>
            <person name="Lindquist E."/>
            <person name="Lucas S."/>
            <person name="Luebeck M."/>
            <person name="Luebeck P.S."/>
            <person name="Margeot A."/>
            <person name="Metz B."/>
            <person name="Misra M."/>
            <person name="Nevalainen H."/>
            <person name="Omann M."/>
            <person name="Packer N."/>
            <person name="Perrone G."/>
            <person name="Uresti-Rivera E.E."/>
            <person name="Salamov A."/>
            <person name="Schmoll M."/>
            <person name="Seiboth B."/>
            <person name="Shapiro H."/>
            <person name="Sukno S."/>
            <person name="Tamayo-Ramos J.A."/>
            <person name="Tisch D."/>
            <person name="Wiest A."/>
            <person name="Wilkinson H.H."/>
            <person name="Zhang M."/>
            <person name="Coutinho P.M."/>
            <person name="Kenerley C.M."/>
            <person name="Monte E."/>
            <person name="Baker S.E."/>
            <person name="Grigoriev I.V."/>
        </authorList>
    </citation>
    <scope>NUCLEOTIDE SEQUENCE [LARGE SCALE GENOMIC DNA]</scope>
    <source>
        <strain evidence="2">ATCC 20476 / IMI 206040</strain>
    </source>
</reference>
<dbReference type="HOGENOM" id="CLU_2838103_0_0_1"/>
<organism evidence="1 2">
    <name type="scientific">Hypocrea atroviridis (strain ATCC 20476 / IMI 206040)</name>
    <name type="common">Trichoderma atroviride</name>
    <dbReference type="NCBI Taxonomy" id="452589"/>
    <lineage>
        <taxon>Eukaryota</taxon>
        <taxon>Fungi</taxon>
        <taxon>Dikarya</taxon>
        <taxon>Ascomycota</taxon>
        <taxon>Pezizomycotina</taxon>
        <taxon>Sordariomycetes</taxon>
        <taxon>Hypocreomycetidae</taxon>
        <taxon>Hypocreales</taxon>
        <taxon>Hypocreaceae</taxon>
        <taxon>Trichoderma</taxon>
    </lineage>
</organism>
<keyword evidence="2" id="KW-1185">Reference proteome</keyword>
<dbReference type="Proteomes" id="UP000005426">
    <property type="component" value="Unassembled WGS sequence"/>
</dbReference>
<comment type="caution">
    <text evidence="1">The sequence shown here is derived from an EMBL/GenBank/DDBJ whole genome shotgun (WGS) entry which is preliminary data.</text>
</comment>
<proteinExistence type="predicted"/>